<proteinExistence type="predicted"/>
<dbReference type="Proteomes" id="UP001234178">
    <property type="component" value="Unassembled WGS sequence"/>
</dbReference>
<name>A0ABQ9YTG7_9CRUS</name>
<sequence>MGGGLAQEMKSTKNSRNVETLLREECQRFFHHHLLYSDGFVHLCTHLLRVLPTRILTQQYRPPLPSSLFLTSAAKFKRRNRLSHSALNVSTQQLVVRKLKYFLLPLQTCVSPVSFST</sequence>
<protein>
    <submittedName>
        <fullName evidence="1">Uncharacterized protein</fullName>
    </submittedName>
</protein>
<evidence type="ECO:0000313" key="2">
    <source>
        <dbReference type="Proteomes" id="UP001234178"/>
    </source>
</evidence>
<dbReference type="EMBL" id="JAOYFB010000001">
    <property type="protein sequence ID" value="KAK4003932.1"/>
    <property type="molecule type" value="Genomic_DNA"/>
</dbReference>
<reference evidence="1 2" key="1">
    <citation type="journal article" date="2023" name="Nucleic Acids Res.">
        <title>The hologenome of Daphnia magna reveals possible DNA methylation and microbiome-mediated evolution of the host genome.</title>
        <authorList>
            <person name="Chaturvedi A."/>
            <person name="Li X."/>
            <person name="Dhandapani V."/>
            <person name="Marshall H."/>
            <person name="Kissane S."/>
            <person name="Cuenca-Cambronero M."/>
            <person name="Asole G."/>
            <person name="Calvet F."/>
            <person name="Ruiz-Romero M."/>
            <person name="Marangio P."/>
            <person name="Guigo R."/>
            <person name="Rago D."/>
            <person name="Mirbahai L."/>
            <person name="Eastwood N."/>
            <person name="Colbourne J.K."/>
            <person name="Zhou J."/>
            <person name="Mallon E."/>
            <person name="Orsini L."/>
        </authorList>
    </citation>
    <scope>NUCLEOTIDE SEQUENCE [LARGE SCALE GENOMIC DNA]</scope>
    <source>
        <strain evidence="1">LRV0_1</strain>
    </source>
</reference>
<accession>A0ABQ9YTG7</accession>
<gene>
    <name evidence="1" type="ORF">OUZ56_005681</name>
</gene>
<evidence type="ECO:0000313" key="1">
    <source>
        <dbReference type="EMBL" id="KAK4003932.1"/>
    </source>
</evidence>
<comment type="caution">
    <text evidence="1">The sequence shown here is derived from an EMBL/GenBank/DDBJ whole genome shotgun (WGS) entry which is preliminary data.</text>
</comment>
<organism evidence="1 2">
    <name type="scientific">Daphnia magna</name>
    <dbReference type="NCBI Taxonomy" id="35525"/>
    <lineage>
        <taxon>Eukaryota</taxon>
        <taxon>Metazoa</taxon>
        <taxon>Ecdysozoa</taxon>
        <taxon>Arthropoda</taxon>
        <taxon>Crustacea</taxon>
        <taxon>Branchiopoda</taxon>
        <taxon>Diplostraca</taxon>
        <taxon>Cladocera</taxon>
        <taxon>Anomopoda</taxon>
        <taxon>Daphniidae</taxon>
        <taxon>Daphnia</taxon>
    </lineage>
</organism>
<keyword evidence="2" id="KW-1185">Reference proteome</keyword>